<organism evidence="5">
    <name type="scientific">Echinostoma caproni</name>
    <dbReference type="NCBI Taxonomy" id="27848"/>
    <lineage>
        <taxon>Eukaryota</taxon>
        <taxon>Metazoa</taxon>
        <taxon>Spiralia</taxon>
        <taxon>Lophotrochozoa</taxon>
        <taxon>Platyhelminthes</taxon>
        <taxon>Trematoda</taxon>
        <taxon>Digenea</taxon>
        <taxon>Plagiorchiida</taxon>
        <taxon>Echinostomata</taxon>
        <taxon>Echinostomatoidea</taxon>
        <taxon>Echinostomatidae</taxon>
        <taxon>Echinostoma</taxon>
    </lineage>
</organism>
<dbReference type="PANTHER" id="PTHR33331:SF13">
    <property type="entry name" value="COILED-COIL DOMAIN CONTAINING 162"/>
    <property type="match status" value="1"/>
</dbReference>
<proteinExistence type="predicted"/>
<feature type="compositionally biased region" description="Polar residues" evidence="2">
    <location>
        <begin position="16"/>
        <end position="42"/>
    </location>
</feature>
<gene>
    <name evidence="3" type="ORF">ECPE_LOCUS4764</name>
</gene>
<feature type="region of interest" description="Disordered" evidence="2">
    <location>
        <begin position="1"/>
        <end position="88"/>
    </location>
</feature>
<accession>A0A183ACS9</accession>
<feature type="compositionally biased region" description="Polar residues" evidence="2">
    <location>
        <begin position="453"/>
        <end position="462"/>
    </location>
</feature>
<evidence type="ECO:0000313" key="4">
    <source>
        <dbReference type="Proteomes" id="UP000272942"/>
    </source>
</evidence>
<evidence type="ECO:0000313" key="5">
    <source>
        <dbReference type="WBParaSite" id="ECPE_0000477601-mRNA-1"/>
    </source>
</evidence>
<evidence type="ECO:0000256" key="2">
    <source>
        <dbReference type="SAM" id="MobiDB-lite"/>
    </source>
</evidence>
<dbReference type="OrthoDB" id="76966at2759"/>
<dbReference type="EMBL" id="UZAN01041615">
    <property type="protein sequence ID" value="VDP73569.1"/>
    <property type="molecule type" value="Genomic_DNA"/>
</dbReference>
<evidence type="ECO:0000256" key="1">
    <source>
        <dbReference type="SAM" id="Coils"/>
    </source>
</evidence>
<dbReference type="PANTHER" id="PTHR33331">
    <property type="entry name" value="COILED-COIL DOMAIN-CONTAINING PROTEIN 162"/>
    <property type="match status" value="1"/>
</dbReference>
<reference evidence="5" key="1">
    <citation type="submission" date="2016-06" db="UniProtKB">
        <authorList>
            <consortium name="WormBaseParasite"/>
        </authorList>
    </citation>
    <scope>IDENTIFICATION</scope>
</reference>
<name>A0A183ACS9_9TREM</name>
<feature type="coiled-coil region" evidence="1">
    <location>
        <begin position="358"/>
        <end position="385"/>
    </location>
</feature>
<dbReference type="InterPro" id="IPR040401">
    <property type="entry name" value="CCDC162"/>
</dbReference>
<reference evidence="3 4" key="2">
    <citation type="submission" date="2018-11" db="EMBL/GenBank/DDBJ databases">
        <authorList>
            <consortium name="Pathogen Informatics"/>
        </authorList>
    </citation>
    <scope>NUCLEOTIDE SEQUENCE [LARGE SCALE GENOMIC DNA]</scope>
    <source>
        <strain evidence="3 4">Egypt</strain>
    </source>
</reference>
<protein>
    <submittedName>
        <fullName evidence="5">Coiled-coil domain-containing protein</fullName>
    </submittedName>
</protein>
<evidence type="ECO:0000313" key="3">
    <source>
        <dbReference type="EMBL" id="VDP73569.1"/>
    </source>
</evidence>
<dbReference type="WBParaSite" id="ECPE_0000477601-mRNA-1">
    <property type="protein sequence ID" value="ECPE_0000477601-mRNA-1"/>
    <property type="gene ID" value="ECPE_0000477601"/>
</dbReference>
<keyword evidence="4" id="KW-1185">Reference proteome</keyword>
<dbReference type="AlphaFoldDB" id="A0A183ACS9"/>
<sequence>MLGKRTRDRRREVPAISSSVPVQAANATPISGQGVSSTTTSAVGGLPSGGGGPNTITATPSTENTVVKSSSQSANLTQGPQTVSSTVLSGAQGTDKSLKLSTQDTPVEAYTLIKKFLILWKRVELLKYAWGKRRLGVERIDTPSLFKTFCSIYKREKLYPLLRSLAIQYRQHDMFSIGPLDETDIFVMPKGIPEIVVRQRQLLKLIEAFEFYMIADLRKLVVKQTDLVIKERNREEGNLPLDLWKRPAMKEAMSFKRPALADEFIVDLMSNMQLDERTNQYSITKDKLNEVLQTLAISVMRVQRESYENYSMYYENLLKNQHSLLYAREREIEALKESLKQKDLETSVTVQFQMSEQAHNLLLEVTALRARIAELEEANGKTEAKVRVRVRREFNVAMRKLFGLSFEQKARIDEYRDHLHAITLQRIAEVREEASAEMARIKERSGARASAGMFSQNVSTASESEREDDLAERNLRLSREVNSLHQRNIRLQQMMTRLQEQRNQSKTQVTRLGLLSEQRVRMLNEEMSKLRDHLSNTEKHLNDMRKALDKEMNDKVEKKHAAERKAATDKQMAMVKQMHIDQLMAEISEKNAMLEQMGSLLDASAKSKKQEADKSVREVDLLRKQLREERKLKKSAIHKVDDLMSQVGAPLLRQRLAQQLLQNGSPQAHVHYLQMHDDEFQNE</sequence>
<feature type="coiled-coil region" evidence="1">
    <location>
        <begin position="481"/>
        <end position="565"/>
    </location>
</feature>
<feature type="region of interest" description="Disordered" evidence="2">
    <location>
        <begin position="447"/>
        <end position="470"/>
    </location>
</feature>
<keyword evidence="1" id="KW-0175">Coiled coil</keyword>
<feature type="compositionally biased region" description="Polar residues" evidence="2">
    <location>
        <begin position="54"/>
        <end position="88"/>
    </location>
</feature>
<dbReference type="Proteomes" id="UP000272942">
    <property type="component" value="Unassembled WGS sequence"/>
</dbReference>